<protein>
    <submittedName>
        <fullName evidence="1">Uncharacterized protein</fullName>
    </submittedName>
</protein>
<accession>A0A0E9WJ99</accession>
<organism evidence="1">
    <name type="scientific">Anguilla anguilla</name>
    <name type="common">European freshwater eel</name>
    <name type="synonym">Muraena anguilla</name>
    <dbReference type="NCBI Taxonomy" id="7936"/>
    <lineage>
        <taxon>Eukaryota</taxon>
        <taxon>Metazoa</taxon>
        <taxon>Chordata</taxon>
        <taxon>Craniata</taxon>
        <taxon>Vertebrata</taxon>
        <taxon>Euteleostomi</taxon>
        <taxon>Actinopterygii</taxon>
        <taxon>Neopterygii</taxon>
        <taxon>Teleostei</taxon>
        <taxon>Anguilliformes</taxon>
        <taxon>Anguillidae</taxon>
        <taxon>Anguilla</taxon>
    </lineage>
</organism>
<reference evidence="1" key="1">
    <citation type="submission" date="2014-11" db="EMBL/GenBank/DDBJ databases">
        <authorList>
            <person name="Amaro Gonzalez C."/>
        </authorList>
    </citation>
    <scope>NUCLEOTIDE SEQUENCE</scope>
</reference>
<dbReference type="EMBL" id="GBXM01018231">
    <property type="protein sequence ID" value="JAH90346.1"/>
    <property type="molecule type" value="Transcribed_RNA"/>
</dbReference>
<dbReference type="AlphaFoldDB" id="A0A0E9WJ99"/>
<evidence type="ECO:0000313" key="1">
    <source>
        <dbReference type="EMBL" id="JAH90346.1"/>
    </source>
</evidence>
<reference evidence="1" key="2">
    <citation type="journal article" date="2015" name="Fish Shellfish Immunol.">
        <title>Early steps in the European eel (Anguilla anguilla)-Vibrio vulnificus interaction in the gills: Role of the RtxA13 toxin.</title>
        <authorList>
            <person name="Callol A."/>
            <person name="Pajuelo D."/>
            <person name="Ebbesson L."/>
            <person name="Teles M."/>
            <person name="MacKenzie S."/>
            <person name="Amaro C."/>
        </authorList>
    </citation>
    <scope>NUCLEOTIDE SEQUENCE</scope>
</reference>
<proteinExistence type="predicted"/>
<sequence length="49" mass="5895">MSAKQKEHTALNFCTPLQYCDVIGHFWDFYCFYSHPVPWFTLWAFKVCS</sequence>
<name>A0A0E9WJ99_ANGAN</name>